<evidence type="ECO:0008006" key="4">
    <source>
        <dbReference type="Google" id="ProtNLM"/>
    </source>
</evidence>
<evidence type="ECO:0000256" key="1">
    <source>
        <dbReference type="SAM" id="Phobius"/>
    </source>
</evidence>
<dbReference type="PANTHER" id="PTHR33430:SF7">
    <property type="entry name" value="OS07G0240400 PROTEIN"/>
    <property type="match status" value="1"/>
</dbReference>
<protein>
    <recommendedName>
        <fullName evidence="4">Retrotransposon gag domain-containing protein</fullName>
    </recommendedName>
</protein>
<reference evidence="2" key="1">
    <citation type="submission" date="2019-11" db="EMBL/GenBank/DDBJ databases">
        <authorList>
            <person name="Liu Y."/>
            <person name="Hou J."/>
            <person name="Li T.-Q."/>
            <person name="Guan C.-H."/>
            <person name="Wu X."/>
            <person name="Wu H.-Z."/>
            <person name="Ling F."/>
            <person name="Zhang R."/>
            <person name="Shi X.-G."/>
            <person name="Ren J.-P."/>
            <person name="Chen E.-F."/>
            <person name="Sun J.-M."/>
        </authorList>
    </citation>
    <scope>NUCLEOTIDE SEQUENCE</scope>
    <source>
        <strain evidence="2">Adult_tree_wgs_1</strain>
        <tissue evidence="2">Leaves</tissue>
    </source>
</reference>
<dbReference type="PANTHER" id="PTHR33430">
    <property type="entry name" value="MATERNAL EFFECT EMBRYO ARREST PROTEIN"/>
    <property type="match status" value="1"/>
</dbReference>
<organism evidence="2 3">
    <name type="scientific">Rhododendron simsii</name>
    <name type="common">Sims's rhododendron</name>
    <dbReference type="NCBI Taxonomy" id="118357"/>
    <lineage>
        <taxon>Eukaryota</taxon>
        <taxon>Viridiplantae</taxon>
        <taxon>Streptophyta</taxon>
        <taxon>Embryophyta</taxon>
        <taxon>Tracheophyta</taxon>
        <taxon>Spermatophyta</taxon>
        <taxon>Magnoliopsida</taxon>
        <taxon>eudicotyledons</taxon>
        <taxon>Gunneridae</taxon>
        <taxon>Pentapetalae</taxon>
        <taxon>asterids</taxon>
        <taxon>Ericales</taxon>
        <taxon>Ericaceae</taxon>
        <taxon>Ericoideae</taxon>
        <taxon>Rhodoreae</taxon>
        <taxon>Rhododendron</taxon>
    </lineage>
</organism>
<evidence type="ECO:0000313" key="3">
    <source>
        <dbReference type="Proteomes" id="UP000626092"/>
    </source>
</evidence>
<feature type="transmembrane region" description="Helical" evidence="1">
    <location>
        <begin position="125"/>
        <end position="149"/>
    </location>
</feature>
<dbReference type="AlphaFoldDB" id="A0A834H9R0"/>
<feature type="transmembrane region" description="Helical" evidence="1">
    <location>
        <begin position="21"/>
        <end position="39"/>
    </location>
</feature>
<gene>
    <name evidence="2" type="ORF">RHSIM_Rhsim03G0137800</name>
</gene>
<feature type="transmembrane region" description="Helical" evidence="1">
    <location>
        <begin position="161"/>
        <end position="181"/>
    </location>
</feature>
<proteinExistence type="predicted"/>
<dbReference type="OrthoDB" id="666653at2759"/>
<keyword evidence="1" id="KW-0812">Transmembrane</keyword>
<name>A0A834H9R0_RHOSS</name>
<evidence type="ECO:0000313" key="2">
    <source>
        <dbReference type="EMBL" id="KAF7148340.1"/>
    </source>
</evidence>
<accession>A0A834H9R0</accession>
<keyword evidence="3" id="KW-1185">Reference proteome</keyword>
<keyword evidence="1" id="KW-1133">Transmembrane helix</keyword>
<comment type="caution">
    <text evidence="2">The sequence shown here is derived from an EMBL/GenBank/DDBJ whole genome shotgun (WGS) entry which is preliminary data.</text>
</comment>
<sequence>MDASAPPTKLATAIHITALDGIVNVNSLFTLAVFIGLSWNPGDPTNGLIDPTNNPTCFATPKISEDLVAFHVYSFSSFLFSSLVALGLKQAIRISSGSSRFPRTFHLSSDLTFDLAWVNKNLLRVGYLVSAAGSVSGCVFLMLALINVVQIKLGTLACGSAHTYGAVVPLVILVPSALLIYTDSTYVLWKRCDDMVSSWVMNALSKELASGAIYAESARELWVDLRDRFSQINGPSIFQIQRDISSISQERDSISSYFTRLKTLWDELNLYNPLPTCSCGATRIIDEYQQRARTIQFLMGLDDTYILVRGQILLMDPIPTVSKAFSLVLQEERQRSIVSQPPLSDAAALMARGGANFHRDTQLKKPHNSKRPTCEHCNWVGHVKDKCYKLHGYPPGHRLHKNGPNLPSPAIANQVSSIAQPGSFPFTPAQCQQLLQLLPPSQNTNN</sequence>
<feature type="transmembrane region" description="Helical" evidence="1">
    <location>
        <begin position="68"/>
        <end position="88"/>
    </location>
</feature>
<dbReference type="EMBL" id="WJXA01000003">
    <property type="protein sequence ID" value="KAF7148340.1"/>
    <property type="molecule type" value="Genomic_DNA"/>
</dbReference>
<keyword evidence="1" id="KW-0472">Membrane</keyword>
<dbReference type="Proteomes" id="UP000626092">
    <property type="component" value="Unassembled WGS sequence"/>
</dbReference>